<name>A0A0R3SWV3_HYMDI</name>
<keyword evidence="3 5" id="KW-0067">ATP-binding</keyword>
<evidence type="ECO:0000313" key="9">
    <source>
        <dbReference type="Proteomes" id="UP000274504"/>
    </source>
</evidence>
<dbReference type="InterPro" id="IPR027640">
    <property type="entry name" value="Kinesin-like_fam"/>
</dbReference>
<gene>
    <name evidence="8" type="ORF">HDID_LOCUS10182</name>
</gene>
<keyword evidence="6" id="KW-0175">Coiled coil</keyword>
<protein>
    <submittedName>
        <fullName evidence="10">Kinesin motor domain-containing protein</fullName>
    </submittedName>
</protein>
<evidence type="ECO:0000256" key="5">
    <source>
        <dbReference type="PROSITE-ProRule" id="PRU00283"/>
    </source>
</evidence>
<reference evidence="10" key="1">
    <citation type="submission" date="2017-02" db="UniProtKB">
        <authorList>
            <consortium name="WormBaseParasite"/>
        </authorList>
    </citation>
    <scope>IDENTIFICATION</scope>
</reference>
<dbReference type="Gene3D" id="3.40.850.10">
    <property type="entry name" value="Kinesin motor domain"/>
    <property type="match status" value="1"/>
</dbReference>
<evidence type="ECO:0000259" key="7">
    <source>
        <dbReference type="PROSITE" id="PS50067"/>
    </source>
</evidence>
<dbReference type="GO" id="GO:0005524">
    <property type="term" value="F:ATP binding"/>
    <property type="evidence" value="ECO:0007669"/>
    <property type="project" value="UniProtKB-UniRule"/>
</dbReference>
<evidence type="ECO:0000256" key="2">
    <source>
        <dbReference type="ARBA" id="ARBA00022741"/>
    </source>
</evidence>
<dbReference type="AlphaFoldDB" id="A0A0R3SWV3"/>
<comment type="subcellular location">
    <subcellularLocation>
        <location evidence="1">Cytoplasm</location>
        <location evidence="1">Cytoskeleton</location>
    </subcellularLocation>
</comment>
<keyword evidence="2 5" id="KW-0547">Nucleotide-binding</keyword>
<dbReference type="Pfam" id="PF00225">
    <property type="entry name" value="Kinesin"/>
    <property type="match status" value="1"/>
</dbReference>
<dbReference type="OrthoDB" id="3176171at2759"/>
<keyword evidence="5" id="KW-0505">Motor protein</keyword>
<dbReference type="GO" id="GO:0003777">
    <property type="term" value="F:microtubule motor activity"/>
    <property type="evidence" value="ECO:0007669"/>
    <property type="project" value="InterPro"/>
</dbReference>
<evidence type="ECO:0000313" key="10">
    <source>
        <dbReference type="WBParaSite" id="HDID_0001018401-mRNA-1"/>
    </source>
</evidence>
<accession>A0A0R3SWV3</accession>
<dbReference type="SMART" id="SM00129">
    <property type="entry name" value="KISc"/>
    <property type="match status" value="1"/>
</dbReference>
<feature type="binding site" evidence="5">
    <location>
        <begin position="448"/>
        <end position="455"/>
    </location>
    <ligand>
        <name>ATP</name>
        <dbReference type="ChEBI" id="CHEBI:30616"/>
    </ligand>
</feature>
<organism evidence="10">
    <name type="scientific">Hymenolepis diminuta</name>
    <name type="common">Rat tapeworm</name>
    <dbReference type="NCBI Taxonomy" id="6216"/>
    <lineage>
        <taxon>Eukaryota</taxon>
        <taxon>Metazoa</taxon>
        <taxon>Spiralia</taxon>
        <taxon>Lophotrochozoa</taxon>
        <taxon>Platyhelminthes</taxon>
        <taxon>Cestoda</taxon>
        <taxon>Eucestoda</taxon>
        <taxon>Cyclophyllidea</taxon>
        <taxon>Hymenolepididae</taxon>
        <taxon>Hymenolepis</taxon>
    </lineage>
</organism>
<dbReference type="Proteomes" id="UP000274504">
    <property type="component" value="Unassembled WGS sequence"/>
</dbReference>
<keyword evidence="4" id="KW-0206">Cytoskeleton</keyword>
<dbReference type="GO" id="GO:0008017">
    <property type="term" value="F:microtubule binding"/>
    <property type="evidence" value="ECO:0007669"/>
    <property type="project" value="InterPro"/>
</dbReference>
<feature type="domain" description="Kinesin motor" evidence="7">
    <location>
        <begin position="374"/>
        <end position="691"/>
    </location>
</feature>
<dbReference type="InterPro" id="IPR036961">
    <property type="entry name" value="Kinesin_motor_dom_sf"/>
</dbReference>
<dbReference type="GO" id="GO:0007018">
    <property type="term" value="P:microtubule-based movement"/>
    <property type="evidence" value="ECO:0007669"/>
    <property type="project" value="InterPro"/>
</dbReference>
<proteinExistence type="inferred from homology"/>
<evidence type="ECO:0000256" key="6">
    <source>
        <dbReference type="SAM" id="Coils"/>
    </source>
</evidence>
<evidence type="ECO:0000256" key="4">
    <source>
        <dbReference type="ARBA" id="ARBA00023212"/>
    </source>
</evidence>
<dbReference type="STRING" id="6216.A0A0R3SWV3"/>
<keyword evidence="4" id="KW-0963">Cytoplasm</keyword>
<dbReference type="InterPro" id="IPR001752">
    <property type="entry name" value="Kinesin_motor_dom"/>
</dbReference>
<evidence type="ECO:0000256" key="3">
    <source>
        <dbReference type="ARBA" id="ARBA00022840"/>
    </source>
</evidence>
<dbReference type="WBParaSite" id="HDID_0001018401-mRNA-1">
    <property type="protein sequence ID" value="HDID_0001018401-mRNA-1"/>
    <property type="gene ID" value="HDID_0001018401"/>
</dbReference>
<evidence type="ECO:0000256" key="1">
    <source>
        <dbReference type="ARBA" id="ARBA00004245"/>
    </source>
</evidence>
<dbReference type="SUPFAM" id="SSF52540">
    <property type="entry name" value="P-loop containing nucleoside triphosphate hydrolases"/>
    <property type="match status" value="1"/>
</dbReference>
<feature type="coiled-coil region" evidence="6">
    <location>
        <begin position="333"/>
        <end position="360"/>
    </location>
</feature>
<dbReference type="PANTHER" id="PTHR47972">
    <property type="entry name" value="KINESIN-LIKE PROTEIN KLP-3"/>
    <property type="match status" value="1"/>
</dbReference>
<dbReference type="PROSITE" id="PS50067">
    <property type="entry name" value="KINESIN_MOTOR_2"/>
    <property type="match status" value="1"/>
</dbReference>
<evidence type="ECO:0000313" key="8">
    <source>
        <dbReference type="EMBL" id="VDL62835.1"/>
    </source>
</evidence>
<dbReference type="EMBL" id="UYSG01011558">
    <property type="protein sequence ID" value="VDL62835.1"/>
    <property type="molecule type" value="Genomic_DNA"/>
</dbReference>
<dbReference type="PANTHER" id="PTHR47972:SF65">
    <property type="entry name" value="KINESIN-LIKE PROTEIN"/>
    <property type="match status" value="1"/>
</dbReference>
<reference evidence="8 9" key="2">
    <citation type="submission" date="2018-11" db="EMBL/GenBank/DDBJ databases">
        <authorList>
            <consortium name="Pathogen Informatics"/>
        </authorList>
    </citation>
    <scope>NUCLEOTIDE SEQUENCE [LARGE SCALE GENOMIC DNA]</scope>
</reference>
<sequence>MVDEYRNSRLLEEIPQKRLPTDFISTQDWGTYIEVCRHLQQSPDLSNVENDNRENSCIIRLVLAFNQLYTQYSLLCDALERFRENQEIVTQINNGHISRSEIICKGDDKLRQKSSRFSSYDSSVEGNSVSPKVGCMQSGRGKSKISMNSGYAFDCIQLQPSESSIWVNKVRVKAKQTVLLLKGLHSMEGERLPIAFEIALPRIQRQIQKIMTVCPFIPDPLEVVAELRAVNYDTKKCIKYFDKTKLVREEMYEFLSSQALRSTSFLGMTEQEFEDFLLQYKERLKTIRKFQKDAERHIQRLQTFSGGLVEVMNHVLTERDNQRKSIEGTVEYCRNLNHQLSSLTEENIQLRETLKKQEELRKILFNMIQEYLGNIRVFCRVRAIPHCQSILEVKSNDTVSLNSDTSAEEYKFDRVFSPSTNQAEIYGELVPLICSFMDGFNVCFITYGGESSGKTHTLMGSKDEIPEDRGVVYRALRTILQEKATRRTEWDITLKVGVVEIYNENFIDLIGGETGISIRVDSGVDKMMDSLQNIDLDLESQIDEILKMCAEKRKVAKTALNEASSRSHLIILVRVHSVSNVYQKILTSVLAMCDLAGFENIIKADTMGDRVLAKEAGFINRSLTALNRVLTSLRTQNPKTVSFRDSKLTHLLKPFFINSGKCILIVTVRTDKASLPSTQGTLRFGRDTRTVSLGRARKQISMEKLIQDISSI</sequence>
<dbReference type="PRINTS" id="PR00380">
    <property type="entry name" value="KINESINHEAVY"/>
</dbReference>
<dbReference type="GO" id="GO:0015630">
    <property type="term" value="C:microtubule cytoskeleton"/>
    <property type="evidence" value="ECO:0007669"/>
    <property type="project" value="TreeGrafter"/>
</dbReference>
<comment type="similarity">
    <text evidence="5">Belongs to the TRAFAC class myosin-kinesin ATPase superfamily. Kinesin family.</text>
</comment>
<dbReference type="InterPro" id="IPR027417">
    <property type="entry name" value="P-loop_NTPase"/>
</dbReference>